<gene>
    <name evidence="2" type="ORF">DFR52_106110</name>
</gene>
<keyword evidence="3" id="KW-1185">Reference proteome</keyword>
<evidence type="ECO:0000313" key="2">
    <source>
        <dbReference type="EMBL" id="PWV97587.1"/>
    </source>
</evidence>
<organism evidence="2 3">
    <name type="scientific">Hoeflea marina</name>
    <dbReference type="NCBI Taxonomy" id="274592"/>
    <lineage>
        <taxon>Bacteria</taxon>
        <taxon>Pseudomonadati</taxon>
        <taxon>Pseudomonadota</taxon>
        <taxon>Alphaproteobacteria</taxon>
        <taxon>Hyphomicrobiales</taxon>
        <taxon>Rhizobiaceae</taxon>
        <taxon>Hoeflea</taxon>
    </lineage>
</organism>
<proteinExistence type="predicted"/>
<accession>A0A317PJ09</accession>
<dbReference type="SUPFAM" id="SSF54637">
    <property type="entry name" value="Thioesterase/thiol ester dehydrase-isomerase"/>
    <property type="match status" value="1"/>
</dbReference>
<dbReference type="EMBL" id="QGTR01000006">
    <property type="protein sequence ID" value="PWV97587.1"/>
    <property type="molecule type" value="Genomic_DNA"/>
</dbReference>
<dbReference type="InterPro" id="IPR002539">
    <property type="entry name" value="MaoC-like_dom"/>
</dbReference>
<evidence type="ECO:0000313" key="3">
    <source>
        <dbReference type="Proteomes" id="UP000246352"/>
    </source>
</evidence>
<dbReference type="CDD" id="cd03454">
    <property type="entry name" value="YdeM"/>
    <property type="match status" value="1"/>
</dbReference>
<comment type="caution">
    <text evidence="2">The sequence shown here is derived from an EMBL/GenBank/DDBJ whole genome shotgun (WGS) entry which is preliminary data.</text>
</comment>
<dbReference type="OrthoDB" id="9797938at2"/>
<feature type="domain" description="MaoC-like" evidence="1">
    <location>
        <begin position="20"/>
        <end position="119"/>
    </location>
</feature>
<reference evidence="2 3" key="1">
    <citation type="submission" date="2018-05" db="EMBL/GenBank/DDBJ databases">
        <title>Genomic Encyclopedia of Type Strains, Phase IV (KMG-IV): sequencing the most valuable type-strain genomes for metagenomic binning, comparative biology and taxonomic classification.</title>
        <authorList>
            <person name="Goeker M."/>
        </authorList>
    </citation>
    <scope>NUCLEOTIDE SEQUENCE [LARGE SCALE GENOMIC DNA]</scope>
    <source>
        <strain evidence="2 3">DSM 16791</strain>
    </source>
</reference>
<dbReference type="Gene3D" id="3.10.129.10">
    <property type="entry name" value="Hotdog Thioesterase"/>
    <property type="match status" value="1"/>
</dbReference>
<dbReference type="RefSeq" id="WP_110033893.1">
    <property type="nucleotide sequence ID" value="NZ_QGTR01000006.1"/>
</dbReference>
<sequence length="161" mass="17623">MNHDPLLAIGERIVLGSHRFTAEDIIAFARKFDPQPFHLDAEAAARSMFGGLCASGWHTVAVWMKLNVAAIARSHANAARENQPVPEYGPSPGIRNLRWIRPVFAGSTITYSRTVSGIRPLPSRPGWSLLETTADAWNEGDEAVMSFSSAVLLRLADDDPE</sequence>
<dbReference type="AlphaFoldDB" id="A0A317PJ09"/>
<evidence type="ECO:0000259" key="1">
    <source>
        <dbReference type="Pfam" id="PF01575"/>
    </source>
</evidence>
<dbReference type="Proteomes" id="UP000246352">
    <property type="component" value="Unassembled WGS sequence"/>
</dbReference>
<protein>
    <submittedName>
        <fullName evidence="2">Acyl dehydratase</fullName>
    </submittedName>
</protein>
<dbReference type="Pfam" id="PF01575">
    <property type="entry name" value="MaoC_dehydratas"/>
    <property type="match status" value="1"/>
</dbReference>
<dbReference type="InterPro" id="IPR029069">
    <property type="entry name" value="HotDog_dom_sf"/>
</dbReference>
<name>A0A317PJ09_9HYPH</name>